<dbReference type="Gene3D" id="1.10.150.240">
    <property type="entry name" value="Putative phosphatase, domain 2"/>
    <property type="match status" value="1"/>
</dbReference>
<dbReference type="GO" id="GO:0005829">
    <property type="term" value="C:cytosol"/>
    <property type="evidence" value="ECO:0007669"/>
    <property type="project" value="TreeGrafter"/>
</dbReference>
<organism evidence="1 2">
    <name type="scientific">Thermoactinomyces intermedius</name>
    <dbReference type="NCBI Taxonomy" id="2024"/>
    <lineage>
        <taxon>Bacteria</taxon>
        <taxon>Bacillati</taxon>
        <taxon>Bacillota</taxon>
        <taxon>Bacilli</taxon>
        <taxon>Bacillales</taxon>
        <taxon>Thermoactinomycetaceae</taxon>
        <taxon>Thermoactinomyces</taxon>
    </lineage>
</organism>
<dbReference type="AlphaFoldDB" id="A0A8I1DF29"/>
<dbReference type="GO" id="GO:0008967">
    <property type="term" value="F:phosphoglycolate phosphatase activity"/>
    <property type="evidence" value="ECO:0007669"/>
    <property type="project" value="TreeGrafter"/>
</dbReference>
<keyword evidence="1" id="KW-0378">Hydrolase</keyword>
<dbReference type="InterPro" id="IPR036412">
    <property type="entry name" value="HAD-like_sf"/>
</dbReference>
<dbReference type="Gene3D" id="3.40.50.1000">
    <property type="entry name" value="HAD superfamily/HAD-like"/>
    <property type="match status" value="1"/>
</dbReference>
<evidence type="ECO:0000313" key="1">
    <source>
        <dbReference type="EMBL" id="MBH8595619.1"/>
    </source>
</evidence>
<accession>A0A8I1DF29</accession>
<dbReference type="PANTHER" id="PTHR43434">
    <property type="entry name" value="PHOSPHOGLYCOLATE PHOSPHATASE"/>
    <property type="match status" value="1"/>
</dbReference>
<reference evidence="1 2" key="1">
    <citation type="submission" date="2020-12" db="EMBL/GenBank/DDBJ databases">
        <title>WGS of Thermoactinomyces spp.</title>
        <authorList>
            <person name="Cheng K."/>
        </authorList>
    </citation>
    <scope>NUCLEOTIDE SEQUENCE [LARGE SCALE GENOMIC DNA]</scope>
    <source>
        <strain evidence="2">CICC 10671\DSM 43846</strain>
    </source>
</reference>
<dbReference type="SUPFAM" id="SSF56784">
    <property type="entry name" value="HAD-like"/>
    <property type="match status" value="1"/>
</dbReference>
<proteinExistence type="predicted"/>
<dbReference type="InterPro" id="IPR023198">
    <property type="entry name" value="PGP-like_dom2"/>
</dbReference>
<gene>
    <name evidence="1" type="ORF">I8U20_09785</name>
</gene>
<protein>
    <submittedName>
        <fullName evidence="1">HAD hydrolase-like protein</fullName>
    </submittedName>
</protein>
<dbReference type="RefSeq" id="WP_181732386.1">
    <property type="nucleotide sequence ID" value="NZ_JACEIR010000007.1"/>
</dbReference>
<dbReference type="SFLD" id="SFLDS00003">
    <property type="entry name" value="Haloacid_Dehalogenase"/>
    <property type="match status" value="1"/>
</dbReference>
<dbReference type="EMBL" id="JAECVW010000005">
    <property type="protein sequence ID" value="MBH8595619.1"/>
    <property type="molecule type" value="Genomic_DNA"/>
</dbReference>
<comment type="caution">
    <text evidence="1">The sequence shown here is derived from an EMBL/GenBank/DDBJ whole genome shotgun (WGS) entry which is preliminary data.</text>
</comment>
<keyword evidence="2" id="KW-1185">Reference proteome</keyword>
<dbReference type="InterPro" id="IPR023214">
    <property type="entry name" value="HAD_sf"/>
</dbReference>
<dbReference type="SFLD" id="SFLDG01129">
    <property type="entry name" value="C1.5:_HAD__Beta-PGM__Phosphata"/>
    <property type="match status" value="1"/>
</dbReference>
<sequence>MRAIIFDLDGTLFQTEKVAVPAFQETFRHLQTTGKFQGDIPDEEKIQSVFGLTHQELWEVLLPGADRAVKEEADRFMLQKELELFRKGKGEIFPGVMETLMQFYEDGWPLFVASNGAGDYVRTALETKGLISLFKGIYTAGEYQTADKSDLVRILKNDHGVTDGWMVGDRSSDIKAGKENQLFAVGCRYTGYPCFGQENELDEADAIIHSFPELKQVVEALKK</sequence>
<dbReference type="GO" id="GO:0006281">
    <property type="term" value="P:DNA repair"/>
    <property type="evidence" value="ECO:0007669"/>
    <property type="project" value="TreeGrafter"/>
</dbReference>
<evidence type="ECO:0000313" key="2">
    <source>
        <dbReference type="Proteomes" id="UP000633619"/>
    </source>
</evidence>
<dbReference type="InterPro" id="IPR050155">
    <property type="entry name" value="HAD-like_hydrolase_sf"/>
</dbReference>
<dbReference type="PANTHER" id="PTHR43434:SF1">
    <property type="entry name" value="PHOSPHOGLYCOLATE PHOSPHATASE"/>
    <property type="match status" value="1"/>
</dbReference>
<dbReference type="Pfam" id="PF13419">
    <property type="entry name" value="HAD_2"/>
    <property type="match status" value="1"/>
</dbReference>
<dbReference type="InterPro" id="IPR041492">
    <property type="entry name" value="HAD_2"/>
</dbReference>
<name>A0A8I1DF29_THEIN</name>
<dbReference type="Proteomes" id="UP000633619">
    <property type="component" value="Unassembled WGS sequence"/>
</dbReference>